<dbReference type="EnsemblMetazoa" id="HelroT163553">
    <property type="protein sequence ID" value="HelroP163553"/>
    <property type="gene ID" value="HelroG163553"/>
</dbReference>
<dbReference type="GeneID" id="20200123"/>
<dbReference type="CTD" id="20200123"/>
<dbReference type="InParanoid" id="T1EU73"/>
<evidence type="ECO:0000313" key="2">
    <source>
        <dbReference type="EMBL" id="ESN96486.1"/>
    </source>
</evidence>
<evidence type="ECO:0000313" key="3">
    <source>
        <dbReference type="EnsemblMetazoa" id="HelroP163553"/>
    </source>
</evidence>
<sequence length="113" mass="12857">MVKFLFGRPLFRSSYGNKSIPDLYGLHNCTNLSNDSIELSPQTAILQQLLKDLQNKSNNEKKPSDQNCEKLETSSTARRVSVKIYLLNDRVTVAFLQTMFHSNDGNLPNYIFA</sequence>
<reference evidence="3" key="3">
    <citation type="submission" date="2015-06" db="UniProtKB">
        <authorList>
            <consortium name="EnsemblMetazoa"/>
        </authorList>
    </citation>
    <scope>IDENTIFICATION</scope>
</reference>
<dbReference type="Proteomes" id="UP000015101">
    <property type="component" value="Unassembled WGS sequence"/>
</dbReference>
<dbReference type="EMBL" id="AMQM01001393">
    <property type="status" value="NOT_ANNOTATED_CDS"/>
    <property type="molecule type" value="Genomic_DNA"/>
</dbReference>
<feature type="compositionally biased region" description="Basic and acidic residues" evidence="1">
    <location>
        <begin position="58"/>
        <end position="72"/>
    </location>
</feature>
<evidence type="ECO:0000256" key="1">
    <source>
        <dbReference type="SAM" id="MobiDB-lite"/>
    </source>
</evidence>
<feature type="region of interest" description="Disordered" evidence="1">
    <location>
        <begin position="55"/>
        <end position="76"/>
    </location>
</feature>
<protein>
    <submittedName>
        <fullName evidence="2 3">Uncharacterized protein</fullName>
    </submittedName>
</protein>
<organism evidence="3 4">
    <name type="scientific">Helobdella robusta</name>
    <name type="common">Californian leech</name>
    <dbReference type="NCBI Taxonomy" id="6412"/>
    <lineage>
        <taxon>Eukaryota</taxon>
        <taxon>Metazoa</taxon>
        <taxon>Spiralia</taxon>
        <taxon>Lophotrochozoa</taxon>
        <taxon>Annelida</taxon>
        <taxon>Clitellata</taxon>
        <taxon>Hirudinea</taxon>
        <taxon>Rhynchobdellida</taxon>
        <taxon>Glossiphoniidae</taxon>
        <taxon>Helobdella</taxon>
    </lineage>
</organism>
<gene>
    <name evidence="3" type="primary">20200123</name>
    <name evidence="2" type="ORF">HELRODRAFT_163553</name>
</gene>
<keyword evidence="4" id="KW-1185">Reference proteome</keyword>
<proteinExistence type="predicted"/>
<reference evidence="2 4" key="2">
    <citation type="journal article" date="2013" name="Nature">
        <title>Insights into bilaterian evolution from three spiralian genomes.</title>
        <authorList>
            <person name="Simakov O."/>
            <person name="Marletaz F."/>
            <person name="Cho S.J."/>
            <person name="Edsinger-Gonzales E."/>
            <person name="Havlak P."/>
            <person name="Hellsten U."/>
            <person name="Kuo D.H."/>
            <person name="Larsson T."/>
            <person name="Lv J."/>
            <person name="Arendt D."/>
            <person name="Savage R."/>
            <person name="Osoegawa K."/>
            <person name="de Jong P."/>
            <person name="Grimwood J."/>
            <person name="Chapman J.A."/>
            <person name="Shapiro H."/>
            <person name="Aerts A."/>
            <person name="Otillar R.P."/>
            <person name="Terry A.Y."/>
            <person name="Boore J.L."/>
            <person name="Grigoriev I.V."/>
            <person name="Lindberg D.R."/>
            <person name="Seaver E.C."/>
            <person name="Weisblat D.A."/>
            <person name="Putnam N.H."/>
            <person name="Rokhsar D.S."/>
        </authorList>
    </citation>
    <scope>NUCLEOTIDE SEQUENCE</scope>
</reference>
<dbReference type="AlphaFoldDB" id="T1EU73"/>
<dbReference type="EMBL" id="KB097495">
    <property type="protein sequence ID" value="ESN96486.1"/>
    <property type="molecule type" value="Genomic_DNA"/>
</dbReference>
<reference evidence="4" key="1">
    <citation type="submission" date="2012-12" db="EMBL/GenBank/DDBJ databases">
        <authorList>
            <person name="Hellsten U."/>
            <person name="Grimwood J."/>
            <person name="Chapman J.A."/>
            <person name="Shapiro H."/>
            <person name="Aerts A."/>
            <person name="Otillar R.P."/>
            <person name="Terry A.Y."/>
            <person name="Boore J.L."/>
            <person name="Simakov O."/>
            <person name="Marletaz F."/>
            <person name="Cho S.-J."/>
            <person name="Edsinger-Gonzales E."/>
            <person name="Havlak P."/>
            <person name="Kuo D.-H."/>
            <person name="Larsson T."/>
            <person name="Lv J."/>
            <person name="Arendt D."/>
            <person name="Savage R."/>
            <person name="Osoegawa K."/>
            <person name="de Jong P."/>
            <person name="Lindberg D.R."/>
            <person name="Seaver E.C."/>
            <person name="Weisblat D.A."/>
            <person name="Putnam N.H."/>
            <person name="Grigoriev I.V."/>
            <person name="Rokhsar D.S."/>
        </authorList>
    </citation>
    <scope>NUCLEOTIDE SEQUENCE</scope>
</reference>
<name>T1EU73_HELRO</name>
<dbReference type="KEGG" id="hro:HELRODRAFT_163553"/>
<dbReference type="HOGENOM" id="CLU_2136173_0_0_1"/>
<dbReference type="RefSeq" id="XP_009025642.1">
    <property type="nucleotide sequence ID" value="XM_009027394.1"/>
</dbReference>
<evidence type="ECO:0000313" key="4">
    <source>
        <dbReference type="Proteomes" id="UP000015101"/>
    </source>
</evidence>
<accession>T1EU73</accession>